<name>A0A368FQ19_ANCCA</name>
<feature type="compositionally biased region" description="Basic and acidic residues" evidence="1">
    <location>
        <begin position="375"/>
        <end position="388"/>
    </location>
</feature>
<reference evidence="5 6" key="1">
    <citation type="submission" date="2014-10" db="EMBL/GenBank/DDBJ databases">
        <title>Draft genome of the hookworm Ancylostoma caninum.</title>
        <authorList>
            <person name="Mitreva M."/>
        </authorList>
    </citation>
    <scope>NUCLEOTIDE SEQUENCE [LARGE SCALE GENOMIC DNA]</scope>
    <source>
        <strain evidence="5 6">Baltimore</strain>
    </source>
</reference>
<comment type="caution">
    <text evidence="5">The sequence shown here is derived from an EMBL/GenBank/DDBJ whole genome shotgun (WGS) entry which is preliminary data.</text>
</comment>
<evidence type="ECO:0000259" key="4">
    <source>
        <dbReference type="Pfam" id="PF07245"/>
    </source>
</evidence>
<evidence type="ECO:0000256" key="3">
    <source>
        <dbReference type="SAM" id="SignalP"/>
    </source>
</evidence>
<dbReference type="OrthoDB" id="5869260at2759"/>
<organism evidence="5 6">
    <name type="scientific">Ancylostoma caninum</name>
    <name type="common">Dog hookworm</name>
    <dbReference type="NCBI Taxonomy" id="29170"/>
    <lineage>
        <taxon>Eukaryota</taxon>
        <taxon>Metazoa</taxon>
        <taxon>Ecdysozoa</taxon>
        <taxon>Nematoda</taxon>
        <taxon>Chromadorea</taxon>
        <taxon>Rhabditida</taxon>
        <taxon>Rhabditina</taxon>
        <taxon>Rhabditomorpha</taxon>
        <taxon>Strongyloidea</taxon>
        <taxon>Ancylostomatidae</taxon>
        <taxon>Ancylostomatinae</taxon>
        <taxon>Ancylostoma</taxon>
    </lineage>
</organism>
<feature type="chain" id="PRO_5016817878" description="Phlebovirus glycoprotein G2 fusion domain-containing protein" evidence="3">
    <location>
        <begin position="17"/>
        <end position="574"/>
    </location>
</feature>
<dbReference type="Pfam" id="PF07245">
    <property type="entry name" value="Phlebovirus_G2"/>
    <property type="match status" value="1"/>
</dbReference>
<gene>
    <name evidence="5" type="ORF">ANCCAN_19982</name>
</gene>
<feature type="transmembrane region" description="Helical" evidence="2">
    <location>
        <begin position="129"/>
        <end position="148"/>
    </location>
</feature>
<evidence type="ECO:0000313" key="5">
    <source>
        <dbReference type="EMBL" id="RCN34162.1"/>
    </source>
</evidence>
<keyword evidence="2" id="KW-0812">Transmembrane</keyword>
<protein>
    <recommendedName>
        <fullName evidence="4">Phlebovirus glycoprotein G2 fusion domain-containing protein</fullName>
    </recommendedName>
</protein>
<keyword evidence="2" id="KW-0472">Membrane</keyword>
<sequence length="574" mass="65523">MIYLCSLANLCGTLSAQSVESPVRLDLATASGSIQCTTEGILIETNQIDSYELCAEDFCVVRGNSPQKEMTHLPPEITLHVHTVHLKVSYQGKMKILDTQCPATPFCDHVECWFCTANLFNQLLQSTRCYHNGIVGILYTFCYVPVVVGLPIRVVFIIAMTTLQIAGKVAYSCYRSMRKTVRQRADGRRSTTGFVPLILVISAVHLAQACQNVDVFEMRATTCVKSADENETCTFDTTQMLKMNTFHRDACFRIQKQGTLLKEIRLEWIRLQLICDKQTNVFTRHTIQRVVDAKRCSGSCRGDKCADINTTAIIPELSQGNAFPGITYCVESCGGPGWGCFYISSGCFFYRIYATPVNNDTYEIFHCPRWTEEDRSIPHKPRVQRERSTAQGGGRRTPRRQERTCRYGQGTKDRHESQPELAQIAQLLDNLRAKVDADNTKIQTQITTWKGDVTDRIDHLLKLKMPCALTKVDMVNAMRAENDAFRSAQKVLEEQRPIPITAAELKPLHDQYQDICTRLDRMEAMITQPDRTTRQQWRRCSKCWKTFNEEWMTIAQFRHEGAHMRQRSNVARHQ</sequence>
<dbReference type="EMBL" id="JOJR01000815">
    <property type="protein sequence ID" value="RCN34162.1"/>
    <property type="molecule type" value="Genomic_DNA"/>
</dbReference>
<dbReference type="InterPro" id="IPR009878">
    <property type="entry name" value="Phlebovirus_G2_fusion"/>
</dbReference>
<proteinExistence type="predicted"/>
<dbReference type="Proteomes" id="UP000252519">
    <property type="component" value="Unassembled WGS sequence"/>
</dbReference>
<dbReference type="Gene3D" id="2.60.98.50">
    <property type="match status" value="1"/>
</dbReference>
<dbReference type="AlphaFoldDB" id="A0A368FQ19"/>
<evidence type="ECO:0000313" key="6">
    <source>
        <dbReference type="Proteomes" id="UP000252519"/>
    </source>
</evidence>
<feature type="domain" description="Phlebovirus glycoprotein G2 fusion" evidence="4">
    <location>
        <begin position="210"/>
        <end position="373"/>
    </location>
</feature>
<feature type="signal peptide" evidence="3">
    <location>
        <begin position="1"/>
        <end position="16"/>
    </location>
</feature>
<feature type="region of interest" description="Disordered" evidence="1">
    <location>
        <begin position="375"/>
        <end position="418"/>
    </location>
</feature>
<evidence type="ECO:0000256" key="2">
    <source>
        <dbReference type="SAM" id="Phobius"/>
    </source>
</evidence>
<keyword evidence="2" id="KW-1133">Transmembrane helix</keyword>
<keyword evidence="6" id="KW-1185">Reference proteome</keyword>
<keyword evidence="3" id="KW-0732">Signal</keyword>
<evidence type="ECO:0000256" key="1">
    <source>
        <dbReference type="SAM" id="MobiDB-lite"/>
    </source>
</evidence>
<accession>A0A368FQ19</accession>
<feature type="compositionally biased region" description="Basic and acidic residues" evidence="1">
    <location>
        <begin position="399"/>
        <end position="418"/>
    </location>
</feature>